<dbReference type="Proteomes" id="UP000834106">
    <property type="component" value="Chromosome 2"/>
</dbReference>
<evidence type="ECO:0000256" key="1">
    <source>
        <dbReference type="ARBA" id="ARBA00004123"/>
    </source>
</evidence>
<feature type="DNA-binding region" description="Homeobox" evidence="2">
    <location>
        <begin position="7"/>
        <end position="78"/>
    </location>
</feature>
<dbReference type="InterPro" id="IPR001356">
    <property type="entry name" value="HD"/>
</dbReference>
<evidence type="ECO:0000256" key="2">
    <source>
        <dbReference type="PROSITE-ProRule" id="PRU00108"/>
    </source>
</evidence>
<dbReference type="GO" id="GO:0003677">
    <property type="term" value="F:DNA binding"/>
    <property type="evidence" value="ECO:0007669"/>
    <property type="project" value="UniProtKB-UniRule"/>
</dbReference>
<evidence type="ECO:0000313" key="7">
    <source>
        <dbReference type="Proteomes" id="UP000834106"/>
    </source>
</evidence>
<dbReference type="GO" id="GO:0005634">
    <property type="term" value="C:nucleus"/>
    <property type="evidence" value="ECO:0007669"/>
    <property type="project" value="UniProtKB-SubCell"/>
</dbReference>
<feature type="domain" description="Homeobox" evidence="5">
    <location>
        <begin position="5"/>
        <end position="77"/>
    </location>
</feature>
<dbReference type="InterPro" id="IPR009057">
    <property type="entry name" value="Homeodomain-like_sf"/>
</dbReference>
<name>A0AAD2DLZ1_9LAMI</name>
<dbReference type="SUPFAM" id="SSF46689">
    <property type="entry name" value="Homeodomain-like"/>
    <property type="match status" value="1"/>
</dbReference>
<dbReference type="CDD" id="cd00086">
    <property type="entry name" value="homeodomain"/>
    <property type="match status" value="1"/>
</dbReference>
<evidence type="ECO:0000313" key="6">
    <source>
        <dbReference type="EMBL" id="CAI9757048.1"/>
    </source>
</evidence>
<dbReference type="PANTHER" id="PTHR33827">
    <property type="entry name" value="PROTEIN SAWADEE HOMEODOMAIN HOMOLOG 2"/>
    <property type="match status" value="1"/>
</dbReference>
<keyword evidence="2 3" id="KW-0238">DNA-binding</keyword>
<feature type="region of interest" description="Disordered" evidence="4">
    <location>
        <begin position="83"/>
        <end position="134"/>
    </location>
</feature>
<evidence type="ECO:0000256" key="4">
    <source>
        <dbReference type="SAM" id="MobiDB-lite"/>
    </source>
</evidence>
<evidence type="ECO:0000259" key="5">
    <source>
        <dbReference type="PROSITE" id="PS50071"/>
    </source>
</evidence>
<dbReference type="PROSITE" id="PS50071">
    <property type="entry name" value="HOMEOBOX_2"/>
    <property type="match status" value="1"/>
</dbReference>
<keyword evidence="2 3" id="KW-0371">Homeobox</keyword>
<protein>
    <recommendedName>
        <fullName evidence="5">Homeobox domain-containing protein</fullName>
    </recommendedName>
</protein>
<feature type="compositionally biased region" description="Low complexity" evidence="4">
    <location>
        <begin position="102"/>
        <end position="116"/>
    </location>
</feature>
<dbReference type="PANTHER" id="PTHR33827:SF7">
    <property type="entry name" value="PROTEIN SAWADEE HOMEODOMAIN HOMOLOG 2"/>
    <property type="match status" value="1"/>
</dbReference>
<evidence type="ECO:0000256" key="3">
    <source>
        <dbReference type="RuleBase" id="RU000682"/>
    </source>
</evidence>
<keyword evidence="7" id="KW-1185">Reference proteome</keyword>
<gene>
    <name evidence="6" type="ORF">FPE_LOCUS4478</name>
</gene>
<organism evidence="6 7">
    <name type="scientific">Fraxinus pennsylvanica</name>
    <dbReference type="NCBI Taxonomy" id="56036"/>
    <lineage>
        <taxon>Eukaryota</taxon>
        <taxon>Viridiplantae</taxon>
        <taxon>Streptophyta</taxon>
        <taxon>Embryophyta</taxon>
        <taxon>Tracheophyta</taxon>
        <taxon>Spermatophyta</taxon>
        <taxon>Magnoliopsida</taxon>
        <taxon>eudicotyledons</taxon>
        <taxon>Gunneridae</taxon>
        <taxon>Pentapetalae</taxon>
        <taxon>asterids</taxon>
        <taxon>lamiids</taxon>
        <taxon>Lamiales</taxon>
        <taxon>Oleaceae</taxon>
        <taxon>Oleeae</taxon>
        <taxon>Fraxinus</taxon>
    </lineage>
</organism>
<sequence>MGRPASNGAPTFRFNQAEVSEMEAILQAHNCAVPAREILEALAQKFSASAERSGVVEVTVKQVWNWFQNRRYAIRAKASKTIVPPQTNMPAMPRDDPTTVRTATQTPQTQPAPSASVKNMPQVPHPITAPSGRY</sequence>
<reference evidence="6" key="1">
    <citation type="submission" date="2023-05" db="EMBL/GenBank/DDBJ databases">
        <authorList>
            <person name="Huff M."/>
        </authorList>
    </citation>
    <scope>NUCLEOTIDE SEQUENCE</scope>
</reference>
<comment type="subcellular location">
    <subcellularLocation>
        <location evidence="1 2 3">Nucleus</location>
    </subcellularLocation>
</comment>
<dbReference type="AlphaFoldDB" id="A0AAD2DLZ1"/>
<dbReference type="EMBL" id="OU503037">
    <property type="protein sequence ID" value="CAI9757048.1"/>
    <property type="molecule type" value="Genomic_DNA"/>
</dbReference>
<proteinExistence type="predicted"/>
<accession>A0AAD2DLZ1</accession>
<dbReference type="Pfam" id="PF00046">
    <property type="entry name" value="Homeodomain"/>
    <property type="match status" value="1"/>
</dbReference>
<dbReference type="InterPro" id="IPR039276">
    <property type="entry name" value="SHH1/2"/>
</dbReference>
<keyword evidence="2 3" id="KW-0539">Nucleus</keyword>
<dbReference type="SMART" id="SM00389">
    <property type="entry name" value="HOX"/>
    <property type="match status" value="1"/>
</dbReference>
<dbReference type="Gene3D" id="1.10.10.60">
    <property type="entry name" value="Homeodomain-like"/>
    <property type="match status" value="1"/>
</dbReference>